<organism evidence="2 3">
    <name type="scientific">Coleofasciculus chthonoplastes PCC 7420</name>
    <dbReference type="NCBI Taxonomy" id="118168"/>
    <lineage>
        <taxon>Bacteria</taxon>
        <taxon>Bacillati</taxon>
        <taxon>Cyanobacteriota</taxon>
        <taxon>Cyanophyceae</taxon>
        <taxon>Coleofasciculales</taxon>
        <taxon>Coleofasciculaceae</taxon>
        <taxon>Coleofasciculus</taxon>
    </lineage>
</organism>
<reference evidence="2 3" key="1">
    <citation type="submission" date="2008-07" db="EMBL/GenBank/DDBJ databases">
        <authorList>
            <person name="Tandeau de Marsac N."/>
            <person name="Ferriera S."/>
            <person name="Johnson J."/>
            <person name="Kravitz S."/>
            <person name="Beeson K."/>
            <person name="Sutton G."/>
            <person name="Rogers Y.-H."/>
            <person name="Friedman R."/>
            <person name="Frazier M."/>
            <person name="Venter J.C."/>
        </authorList>
    </citation>
    <scope>NUCLEOTIDE SEQUENCE [LARGE SCALE GENOMIC DNA]</scope>
    <source>
        <strain evidence="2 3">PCC 7420</strain>
    </source>
</reference>
<evidence type="ECO:0000256" key="1">
    <source>
        <dbReference type="SAM" id="MobiDB-lite"/>
    </source>
</evidence>
<keyword evidence="3" id="KW-1185">Reference proteome</keyword>
<evidence type="ECO:0000313" key="2">
    <source>
        <dbReference type="EMBL" id="EDX74607.1"/>
    </source>
</evidence>
<evidence type="ECO:0000313" key="3">
    <source>
        <dbReference type="Proteomes" id="UP000003835"/>
    </source>
</evidence>
<name>B4VTS9_9CYAN</name>
<dbReference type="Proteomes" id="UP000003835">
    <property type="component" value="Unassembled WGS sequence"/>
</dbReference>
<dbReference type="EMBL" id="DS989852">
    <property type="protein sequence ID" value="EDX74607.1"/>
    <property type="molecule type" value="Genomic_DNA"/>
</dbReference>
<accession>B4VTS9</accession>
<dbReference type="AlphaFoldDB" id="B4VTS9"/>
<dbReference type="HOGENOM" id="CLU_2648258_0_0_3"/>
<feature type="region of interest" description="Disordered" evidence="1">
    <location>
        <begin position="1"/>
        <end position="26"/>
    </location>
</feature>
<protein>
    <submittedName>
        <fullName evidence="2">Uncharacterized protein</fullName>
    </submittedName>
</protein>
<sequence length="76" mass="7980">MGVGWAGAWGDEGDEGDGEAGEMREMREMGKLGQKKFDLEVIAAIAATLAGKGHSLLFPVPCSLISTVNFNESPPT</sequence>
<gene>
    <name evidence="2" type="ORF">MC7420_6085</name>
</gene>
<proteinExistence type="predicted"/>
<feature type="compositionally biased region" description="Acidic residues" evidence="1">
    <location>
        <begin position="11"/>
        <end position="20"/>
    </location>
</feature>